<dbReference type="InterPro" id="IPR036374">
    <property type="entry name" value="OxRdtase_Mopterin-bd_sf"/>
</dbReference>
<gene>
    <name evidence="1" type="ORF">QFW80_15815</name>
</gene>
<accession>A0ABT6JMS7</accession>
<proteinExistence type="predicted"/>
<protein>
    <recommendedName>
        <fullName evidence="3">Molybdopterin-binding protein</fullName>
    </recommendedName>
</protein>
<keyword evidence="2" id="KW-1185">Reference proteome</keyword>
<dbReference type="Gene3D" id="3.90.420.10">
    <property type="entry name" value="Oxidoreductase, molybdopterin-binding domain"/>
    <property type="match status" value="1"/>
</dbReference>
<comment type="caution">
    <text evidence="1">The sequence shown here is derived from an EMBL/GenBank/DDBJ whole genome shotgun (WGS) entry which is preliminary data.</text>
</comment>
<evidence type="ECO:0000313" key="2">
    <source>
        <dbReference type="Proteomes" id="UP001156831"/>
    </source>
</evidence>
<evidence type="ECO:0000313" key="1">
    <source>
        <dbReference type="EMBL" id="MDH5831984.1"/>
    </source>
</evidence>
<name>A0ABT6JMS7_9GAMM</name>
<organism evidence="1 2">
    <name type="scientific">Luteimonas rhizosphaericola</name>
    <dbReference type="NCBI Taxonomy" id="3042024"/>
    <lineage>
        <taxon>Bacteria</taxon>
        <taxon>Pseudomonadati</taxon>
        <taxon>Pseudomonadota</taxon>
        <taxon>Gammaproteobacteria</taxon>
        <taxon>Lysobacterales</taxon>
        <taxon>Lysobacteraceae</taxon>
        <taxon>Luteimonas</taxon>
    </lineage>
</organism>
<reference evidence="1 2" key="1">
    <citation type="submission" date="2023-04" db="EMBL/GenBank/DDBJ databases">
        <title>Luteimonas sp. M1R5S18.</title>
        <authorList>
            <person name="Sun J.-Q."/>
        </authorList>
    </citation>
    <scope>NUCLEOTIDE SEQUENCE [LARGE SCALE GENOMIC DNA]</scope>
    <source>
        <strain evidence="1 2">M1R5S18</strain>
    </source>
</reference>
<dbReference type="EMBL" id="JARXRN010000028">
    <property type="protein sequence ID" value="MDH5831984.1"/>
    <property type="molecule type" value="Genomic_DNA"/>
</dbReference>
<sequence length="160" mass="16379">MAVSLLAAVAHAQSQDPALRASLPRPGEIASPVSVPLDADVMAALPREPVAARVDGTTLRCEGVPLMALLRATGAVPEGPLAGAHLLRYVLADARDGSRALFSLAELDPGTGGRAAYVVDRCDGRALDPDTGPLRLPVPGDALAVRGVRQLDAITVVLAP</sequence>
<dbReference type="RefSeq" id="WP_280602929.1">
    <property type="nucleotide sequence ID" value="NZ_JARXRN010000028.1"/>
</dbReference>
<dbReference type="SUPFAM" id="SSF56524">
    <property type="entry name" value="Oxidoreductase molybdopterin-binding domain"/>
    <property type="match status" value="1"/>
</dbReference>
<dbReference type="Proteomes" id="UP001156831">
    <property type="component" value="Unassembled WGS sequence"/>
</dbReference>
<evidence type="ECO:0008006" key="3">
    <source>
        <dbReference type="Google" id="ProtNLM"/>
    </source>
</evidence>